<feature type="non-terminal residue" evidence="1">
    <location>
        <position position="1"/>
    </location>
</feature>
<evidence type="ECO:0000313" key="2">
    <source>
        <dbReference type="Proteomes" id="UP001175211"/>
    </source>
</evidence>
<keyword evidence="2" id="KW-1185">Reference proteome</keyword>
<dbReference type="GeneID" id="85350059"/>
<organism evidence="1 2">
    <name type="scientific">Armillaria tabescens</name>
    <name type="common">Ringless honey mushroom</name>
    <name type="synonym">Agaricus tabescens</name>
    <dbReference type="NCBI Taxonomy" id="1929756"/>
    <lineage>
        <taxon>Eukaryota</taxon>
        <taxon>Fungi</taxon>
        <taxon>Dikarya</taxon>
        <taxon>Basidiomycota</taxon>
        <taxon>Agaricomycotina</taxon>
        <taxon>Agaricomycetes</taxon>
        <taxon>Agaricomycetidae</taxon>
        <taxon>Agaricales</taxon>
        <taxon>Marasmiineae</taxon>
        <taxon>Physalacriaceae</taxon>
        <taxon>Desarmillaria</taxon>
    </lineage>
</organism>
<dbReference type="InterPro" id="IPR039537">
    <property type="entry name" value="Retrotran_Ty1/copia-like"/>
</dbReference>
<dbReference type="AlphaFoldDB" id="A0AA39J3Q8"/>
<dbReference type="EMBL" id="JAUEPS010000177">
    <property type="protein sequence ID" value="KAK0434757.1"/>
    <property type="molecule type" value="Genomic_DNA"/>
</dbReference>
<proteinExistence type="predicted"/>
<reference evidence="1" key="1">
    <citation type="submission" date="2023-06" db="EMBL/GenBank/DDBJ databases">
        <authorList>
            <consortium name="Lawrence Berkeley National Laboratory"/>
            <person name="Ahrendt S."/>
            <person name="Sahu N."/>
            <person name="Indic B."/>
            <person name="Wong-Bajracharya J."/>
            <person name="Merenyi Z."/>
            <person name="Ke H.-M."/>
            <person name="Monk M."/>
            <person name="Kocsube S."/>
            <person name="Drula E."/>
            <person name="Lipzen A."/>
            <person name="Balint B."/>
            <person name="Henrissat B."/>
            <person name="Andreopoulos B."/>
            <person name="Martin F.M."/>
            <person name="Harder C.B."/>
            <person name="Rigling D."/>
            <person name="Ford K.L."/>
            <person name="Foster G.D."/>
            <person name="Pangilinan J."/>
            <person name="Papanicolaou A."/>
            <person name="Barry K."/>
            <person name="LaButti K."/>
            <person name="Viragh M."/>
            <person name="Koriabine M."/>
            <person name="Yan M."/>
            <person name="Riley R."/>
            <person name="Champramary S."/>
            <person name="Plett K.L."/>
            <person name="Tsai I.J."/>
            <person name="Slot J."/>
            <person name="Sipos G."/>
            <person name="Plett J."/>
            <person name="Nagy L.G."/>
            <person name="Grigoriev I.V."/>
        </authorList>
    </citation>
    <scope>NUCLEOTIDE SEQUENCE</scope>
    <source>
        <strain evidence="1">CCBAS 213</strain>
    </source>
</reference>
<evidence type="ECO:0008006" key="3">
    <source>
        <dbReference type="Google" id="ProtNLM"/>
    </source>
</evidence>
<dbReference type="Proteomes" id="UP001175211">
    <property type="component" value="Unassembled WGS sequence"/>
</dbReference>
<name>A0AA39J3Q8_ARMTA</name>
<sequence>LLSVGCITQAGYSLDFKDEECHIFDKKHHQIGSIPHINGLYRLHVPVSHPEAYHVDDRPHIVTPDELHCLMGHLPVDMAKKLVKNQLVDGLELDEESPTSKDQCPSCLHGRMTRKAVSKLRENDASGGVGDQVHSDVWGPATIETPQHKKYYITFTDD</sequence>
<accession>A0AA39J3Q8</accession>
<comment type="caution">
    <text evidence="1">The sequence shown here is derived from an EMBL/GenBank/DDBJ whole genome shotgun (WGS) entry which is preliminary data.</text>
</comment>
<dbReference type="RefSeq" id="XP_060321804.1">
    <property type="nucleotide sequence ID" value="XM_060466511.1"/>
</dbReference>
<protein>
    <recommendedName>
        <fullName evidence="3">GAG-pre-integrase domain-containing protein</fullName>
    </recommendedName>
</protein>
<dbReference type="PANTHER" id="PTHR42648">
    <property type="entry name" value="TRANSPOSASE, PUTATIVE-RELATED"/>
    <property type="match status" value="1"/>
</dbReference>
<dbReference type="PANTHER" id="PTHR42648:SF28">
    <property type="entry name" value="TRANSPOSON-ENCODED PROTEIN WITH RIBONUCLEASE H-LIKE AND RETROVIRUS ZINC FINGER-LIKE DOMAINS"/>
    <property type="match status" value="1"/>
</dbReference>
<evidence type="ECO:0000313" key="1">
    <source>
        <dbReference type="EMBL" id="KAK0434757.1"/>
    </source>
</evidence>
<gene>
    <name evidence="1" type="ORF">EV420DRAFT_1226908</name>
</gene>
<feature type="non-terminal residue" evidence="1">
    <location>
        <position position="158"/>
    </location>
</feature>